<reference evidence="2" key="2">
    <citation type="journal article" date="2018" name="Mol. Plant Microbe Interact.">
        <title>Genome sequence resources for the wheat stripe rust pathogen (Puccinia striiformis f. sp. tritici) and the barley stripe rust pathogen (Puccinia striiformis f. sp. hordei).</title>
        <authorList>
            <person name="Xia C."/>
            <person name="Wang M."/>
            <person name="Yin C."/>
            <person name="Cornejo O.E."/>
            <person name="Hulbert S.H."/>
            <person name="Chen X."/>
        </authorList>
    </citation>
    <scope>NUCLEOTIDE SEQUENCE [LARGE SCALE GENOMIC DNA]</scope>
    <source>
        <strain evidence="2">93-210</strain>
    </source>
</reference>
<reference evidence="2" key="1">
    <citation type="journal article" date="2018" name="BMC Genomics">
        <title>Genomic insights into host adaptation between the wheat stripe rust pathogen (Puccinia striiformis f. sp. tritici) and the barley stripe rust pathogen (Puccinia striiformis f. sp. hordei).</title>
        <authorList>
            <person name="Xia C."/>
            <person name="Wang M."/>
            <person name="Yin C."/>
            <person name="Cornejo O.E."/>
            <person name="Hulbert S.H."/>
            <person name="Chen X."/>
        </authorList>
    </citation>
    <scope>NUCLEOTIDE SEQUENCE [LARGE SCALE GENOMIC DNA]</scope>
    <source>
        <strain evidence="2">93-210</strain>
    </source>
</reference>
<name>A0ACC0ETX3_9BASI</name>
<feature type="non-terminal residue" evidence="1">
    <location>
        <position position="1"/>
    </location>
</feature>
<protein>
    <submittedName>
        <fullName evidence="1">Uncharacterized protein</fullName>
    </submittedName>
</protein>
<accession>A0ACC0ETX3</accession>
<organism evidence="1 2">
    <name type="scientific">Puccinia striiformis f. sp. tritici</name>
    <dbReference type="NCBI Taxonomy" id="168172"/>
    <lineage>
        <taxon>Eukaryota</taxon>
        <taxon>Fungi</taxon>
        <taxon>Dikarya</taxon>
        <taxon>Basidiomycota</taxon>
        <taxon>Pucciniomycotina</taxon>
        <taxon>Pucciniomycetes</taxon>
        <taxon>Pucciniales</taxon>
        <taxon>Pucciniaceae</taxon>
        <taxon>Puccinia</taxon>
    </lineage>
</organism>
<dbReference type="EMBL" id="CM045867">
    <property type="protein sequence ID" value="KAI7958850.1"/>
    <property type="molecule type" value="Genomic_DNA"/>
</dbReference>
<evidence type="ECO:0000313" key="1">
    <source>
        <dbReference type="EMBL" id="KAI7958850.1"/>
    </source>
</evidence>
<evidence type="ECO:0000313" key="2">
    <source>
        <dbReference type="Proteomes" id="UP001060170"/>
    </source>
</evidence>
<proteinExistence type="predicted"/>
<comment type="caution">
    <text evidence="1">The sequence shown here is derived from an EMBL/GenBank/DDBJ whole genome shotgun (WGS) entry which is preliminary data.</text>
</comment>
<keyword evidence="2" id="KW-1185">Reference proteome</keyword>
<sequence>ILFQTGNPDYVKYTGSLGGVSRAIGAIWNQAGIRGLSLPLFCLFSFIYPVPKFLTILVFAFLLVETCRIFPDAGIKFMTYDILHKSLKRVKRQQVKDL</sequence>
<reference evidence="1 2" key="3">
    <citation type="journal article" date="2022" name="Microbiol. Spectr.">
        <title>Folding features and dynamics of 3D genome architecture in plant fungal pathogens.</title>
        <authorList>
            <person name="Xia C."/>
        </authorList>
    </citation>
    <scope>NUCLEOTIDE SEQUENCE [LARGE SCALE GENOMIC DNA]</scope>
    <source>
        <strain evidence="1 2">93-210</strain>
    </source>
</reference>
<gene>
    <name evidence="1" type="ORF">MJO28_002641</name>
</gene>
<dbReference type="Proteomes" id="UP001060170">
    <property type="component" value="Chromosome 3"/>
</dbReference>